<name>A0ABQ3Q6E5_9ACTN</name>
<reference evidence="2" key="1">
    <citation type="submission" date="2024-05" db="EMBL/GenBank/DDBJ databases">
        <title>Whole genome shotgun sequence of Streptomyces daghestanicus NBRC 12762.</title>
        <authorList>
            <person name="Komaki H."/>
            <person name="Tamura T."/>
        </authorList>
    </citation>
    <scope>NUCLEOTIDE SEQUENCE</scope>
    <source>
        <strain evidence="2">NBRC 12762</strain>
    </source>
</reference>
<evidence type="ECO:0008006" key="4">
    <source>
        <dbReference type="Google" id="ProtNLM"/>
    </source>
</evidence>
<dbReference type="EMBL" id="BNDX01000011">
    <property type="protein sequence ID" value="GHI32841.1"/>
    <property type="molecule type" value="Genomic_DNA"/>
</dbReference>
<feature type="transmembrane region" description="Helical" evidence="1">
    <location>
        <begin position="86"/>
        <end position="105"/>
    </location>
</feature>
<feature type="transmembrane region" description="Helical" evidence="1">
    <location>
        <begin position="52"/>
        <end position="74"/>
    </location>
</feature>
<keyword evidence="1" id="KW-0812">Transmembrane</keyword>
<feature type="transmembrane region" description="Helical" evidence="1">
    <location>
        <begin position="21"/>
        <end position="40"/>
    </location>
</feature>
<gene>
    <name evidence="2" type="ORF">Sdagh_45710</name>
</gene>
<feature type="transmembrane region" description="Helical" evidence="1">
    <location>
        <begin position="111"/>
        <end position="128"/>
    </location>
</feature>
<sequence length="141" mass="14305">MSTTYFAVLARTREPGVALRRFLALDAAVTGANGLAYLALSGPLGDLLGAGSGLLLALGAALALYAAAVGLLAGRREPSATGVRTVVAANLAWAVLSLAALVLWLSPTTAGAVWTVAQALVVAGFALAQHRSLRERQSARP</sequence>
<organism evidence="2 3">
    <name type="scientific">Streptomyces daghestanicus</name>
    <dbReference type="NCBI Taxonomy" id="66885"/>
    <lineage>
        <taxon>Bacteria</taxon>
        <taxon>Bacillati</taxon>
        <taxon>Actinomycetota</taxon>
        <taxon>Actinomycetes</taxon>
        <taxon>Kitasatosporales</taxon>
        <taxon>Streptomycetaceae</taxon>
        <taxon>Streptomyces</taxon>
    </lineage>
</organism>
<comment type="caution">
    <text evidence="2">The sequence shown here is derived from an EMBL/GenBank/DDBJ whole genome shotgun (WGS) entry which is preliminary data.</text>
</comment>
<keyword evidence="3" id="KW-1185">Reference proteome</keyword>
<evidence type="ECO:0000313" key="2">
    <source>
        <dbReference type="EMBL" id="GHI32841.1"/>
    </source>
</evidence>
<keyword evidence="1" id="KW-1133">Transmembrane helix</keyword>
<dbReference type="RefSeq" id="WP_189418305.1">
    <property type="nucleotide sequence ID" value="NZ_BMTC01000008.1"/>
</dbReference>
<dbReference type="Proteomes" id="UP001052655">
    <property type="component" value="Unassembled WGS sequence"/>
</dbReference>
<dbReference type="GeneID" id="91554722"/>
<proteinExistence type="predicted"/>
<evidence type="ECO:0000313" key="3">
    <source>
        <dbReference type="Proteomes" id="UP001052655"/>
    </source>
</evidence>
<protein>
    <recommendedName>
        <fullName evidence="4">Integral membrane protein</fullName>
    </recommendedName>
</protein>
<evidence type="ECO:0000256" key="1">
    <source>
        <dbReference type="SAM" id="Phobius"/>
    </source>
</evidence>
<keyword evidence="1" id="KW-0472">Membrane</keyword>
<accession>A0ABQ3Q6E5</accession>